<dbReference type="GO" id="GO:0005198">
    <property type="term" value="F:structural molecule activity"/>
    <property type="evidence" value="ECO:0007669"/>
    <property type="project" value="InterPro"/>
</dbReference>
<dbReference type="EMBL" id="BFAX01000002">
    <property type="protein sequence ID" value="GBF36094.1"/>
    <property type="molecule type" value="Genomic_DNA"/>
</dbReference>
<evidence type="ECO:0000256" key="1">
    <source>
        <dbReference type="ARBA" id="ARBA00004618"/>
    </source>
</evidence>
<evidence type="ECO:0000256" key="2">
    <source>
        <dbReference type="ARBA" id="ARBA00010256"/>
    </source>
</evidence>
<dbReference type="Pfam" id="PF01917">
    <property type="entry name" value="Flagellin_arch-type"/>
    <property type="match status" value="2"/>
</dbReference>
<keyword evidence="7" id="KW-1185">Reference proteome</keyword>
<keyword evidence="6" id="KW-0969">Cilium</keyword>
<dbReference type="InterPro" id="IPR013373">
    <property type="entry name" value="Flagellin/pilin_N_arc"/>
</dbReference>
<dbReference type="GO" id="GO:0097589">
    <property type="term" value="C:archaeal-type flagellum"/>
    <property type="evidence" value="ECO:0007669"/>
    <property type="project" value="UniProtKB-SubCell"/>
</dbReference>
<feature type="transmembrane region" description="Helical" evidence="5">
    <location>
        <begin position="21"/>
        <end position="39"/>
    </location>
</feature>
<evidence type="ECO:0000256" key="3">
    <source>
        <dbReference type="ARBA" id="ARBA00022440"/>
    </source>
</evidence>
<evidence type="ECO:0000313" key="6">
    <source>
        <dbReference type="EMBL" id="GBF36094.1"/>
    </source>
</evidence>
<evidence type="ECO:0000313" key="7">
    <source>
        <dbReference type="Proteomes" id="UP000290527"/>
    </source>
</evidence>
<comment type="similarity">
    <text evidence="2 4">Belongs to the archaeal flagellin family.</text>
</comment>
<keyword evidence="5" id="KW-0472">Membrane</keyword>
<keyword evidence="6" id="KW-0282">Flagellum</keyword>
<dbReference type="PANTHER" id="PTHR35903">
    <property type="entry name" value="FLAGELLIN B1"/>
    <property type="match status" value="1"/>
</dbReference>
<reference evidence="6 7" key="1">
    <citation type="journal article" date="2019" name="Int. J. Syst. Evol. Microbiol.">
        <title>Methanofervidicoccus abyssi gen. nov., sp. nov., a hydrogenotrophic methanogen, isolated from a hydrothermal vent chimney in the Mid-Cayman Spreading Center, the Caribbean Sea.</title>
        <authorList>
            <person name="Sakai S."/>
            <person name="Takaki Y."/>
            <person name="Miyazaki M."/>
            <person name="Ogawara M."/>
            <person name="Yanagawa K."/>
            <person name="Miyazaki J."/>
            <person name="Takai K."/>
        </authorList>
    </citation>
    <scope>NUCLEOTIDE SEQUENCE [LARGE SCALE GENOMIC DNA]</scope>
    <source>
        <strain evidence="6 7">HHB</strain>
    </source>
</reference>
<accession>A0A401HPA5</accession>
<evidence type="ECO:0000256" key="5">
    <source>
        <dbReference type="SAM" id="Phobius"/>
    </source>
</evidence>
<dbReference type="PANTHER" id="PTHR35903:SF1">
    <property type="entry name" value="FLAGELLIN B1"/>
    <property type="match status" value="1"/>
</dbReference>
<evidence type="ECO:0000256" key="4">
    <source>
        <dbReference type="RuleBase" id="RU361282"/>
    </source>
</evidence>
<keyword evidence="5" id="KW-0812">Transmembrane</keyword>
<dbReference type="InterPro" id="IPR002774">
    <property type="entry name" value="Flagellin_arc-type"/>
</dbReference>
<comment type="function">
    <text evidence="4">Flagellin is the subunit protein which polymerizes to form the filaments of archaeal flagella.</text>
</comment>
<keyword evidence="3 4" id="KW-0974">Archaeal flagellum</keyword>
<keyword evidence="5" id="KW-1133">Transmembrane helix</keyword>
<sequence length="322" mass="34312">MRLKFLEYLKSKRGAMGIGTLIIFIAMVLVAAVAASVLINTSGFLQQKASSTGKQSTEQVASGLFCSGVSGHIFTFDGNYYDLDRMIMYISPNAGSAPIDLKEAKLFLTYDGKSVILKYGGTIPATAGCDNLFELTNTGEVNITSSDYTSITLVDDGTNNKYIIITTSDHKIMALLKEFDGKNVNINANNTLTDSSASLNIVSYNGTEMVVNITTNVASSGTASSTSLDWAYISSDSATWGGTDDKQFLVVPLQDNDKSVVNNAVINKGDLVAILINTEAAFSSGIPERKEITGKLQPEFGAPAVIDIVTPAAYTSEVINLQ</sequence>
<protein>
    <recommendedName>
        <fullName evidence="4">Flagellin</fullName>
    </recommendedName>
</protein>
<organism evidence="6 7">
    <name type="scientific">Methanofervidicoccus abyssi</name>
    <dbReference type="NCBI Taxonomy" id="2082189"/>
    <lineage>
        <taxon>Archaea</taxon>
        <taxon>Methanobacteriati</taxon>
        <taxon>Methanobacteriota</taxon>
        <taxon>Methanomada group</taxon>
        <taxon>Methanococci</taxon>
        <taxon>Methanococcales</taxon>
        <taxon>Methanofervidicoccus</taxon>
    </lineage>
</organism>
<dbReference type="GO" id="GO:0097588">
    <property type="term" value="P:archaeal or bacterial-type flagellum-dependent cell motility"/>
    <property type="evidence" value="ECO:0007669"/>
    <property type="project" value="InterPro"/>
</dbReference>
<name>A0A401HPA5_9EURY</name>
<comment type="caution">
    <text evidence="6">The sequence shown here is derived from an EMBL/GenBank/DDBJ whole genome shotgun (WGS) entry which is preliminary data.</text>
</comment>
<comment type="subcellular location">
    <subcellularLocation>
        <location evidence="1 4">Archaeal flagellum</location>
    </subcellularLocation>
</comment>
<dbReference type="Proteomes" id="UP000290527">
    <property type="component" value="Unassembled WGS sequence"/>
</dbReference>
<dbReference type="AlphaFoldDB" id="A0A401HPA5"/>
<dbReference type="NCBIfam" id="TIGR02537">
    <property type="entry name" value="arch_flag_Nterm"/>
    <property type="match status" value="1"/>
</dbReference>
<keyword evidence="6" id="KW-0966">Cell projection</keyword>
<gene>
    <name evidence="6" type="ORF">MHHB_P0319</name>
</gene>
<proteinExistence type="inferred from homology"/>